<protein>
    <recommendedName>
        <fullName evidence="3">Reverse transcriptase domain-containing protein</fullName>
    </recommendedName>
</protein>
<dbReference type="OrthoDB" id="687068at2759"/>
<evidence type="ECO:0000313" key="2">
    <source>
        <dbReference type="Proteomes" id="UP000479710"/>
    </source>
</evidence>
<organism evidence="1 2">
    <name type="scientific">Oryza meyeriana var. granulata</name>
    <dbReference type="NCBI Taxonomy" id="110450"/>
    <lineage>
        <taxon>Eukaryota</taxon>
        <taxon>Viridiplantae</taxon>
        <taxon>Streptophyta</taxon>
        <taxon>Embryophyta</taxon>
        <taxon>Tracheophyta</taxon>
        <taxon>Spermatophyta</taxon>
        <taxon>Magnoliopsida</taxon>
        <taxon>Liliopsida</taxon>
        <taxon>Poales</taxon>
        <taxon>Poaceae</taxon>
        <taxon>BOP clade</taxon>
        <taxon>Oryzoideae</taxon>
        <taxon>Oryzeae</taxon>
        <taxon>Oryzinae</taxon>
        <taxon>Oryza</taxon>
        <taxon>Oryza meyeriana</taxon>
    </lineage>
</organism>
<gene>
    <name evidence="1" type="ORF">E2562_038342</name>
</gene>
<name>A0A6G1FGW2_9ORYZ</name>
<reference evidence="1 2" key="1">
    <citation type="submission" date="2019-11" db="EMBL/GenBank/DDBJ databases">
        <title>Whole genome sequence of Oryza granulata.</title>
        <authorList>
            <person name="Li W."/>
        </authorList>
    </citation>
    <scope>NUCLEOTIDE SEQUENCE [LARGE SCALE GENOMIC DNA]</scope>
    <source>
        <strain evidence="2">cv. Menghai</strain>
        <tissue evidence="1">Leaf</tissue>
    </source>
</reference>
<accession>A0A6G1FGW2</accession>
<dbReference type="Proteomes" id="UP000479710">
    <property type="component" value="Unassembled WGS sequence"/>
</dbReference>
<evidence type="ECO:0000313" key="1">
    <source>
        <dbReference type="EMBL" id="KAF0936035.1"/>
    </source>
</evidence>
<proteinExistence type="predicted"/>
<keyword evidence="2" id="KW-1185">Reference proteome</keyword>
<comment type="caution">
    <text evidence="1">The sequence shown here is derived from an EMBL/GenBank/DDBJ whole genome shotgun (WGS) entry which is preliminary data.</text>
</comment>
<dbReference type="AlphaFoldDB" id="A0A6G1FGW2"/>
<evidence type="ECO:0008006" key="3">
    <source>
        <dbReference type="Google" id="ProtNLM"/>
    </source>
</evidence>
<dbReference type="EMBL" id="SPHZ02000001">
    <property type="protein sequence ID" value="KAF0936035.1"/>
    <property type="molecule type" value="Genomic_DNA"/>
</dbReference>
<sequence length="100" mass="11071">MANRLQTVLPNLCCHKCNCKAVILKLDFAKAFDSYADDTLIVCNGNRENVAALKEVLDKFAMATGLHNNFSKSTMVPMNLQEDEISCLASILQCKVESFP</sequence>